<dbReference type="InterPro" id="IPR009003">
    <property type="entry name" value="Peptidase_S1_PA"/>
</dbReference>
<dbReference type="InParanoid" id="A0A7R8URP3"/>
<dbReference type="Pfam" id="PF00089">
    <property type="entry name" value="Trypsin"/>
    <property type="match status" value="1"/>
</dbReference>
<dbReference type="InterPro" id="IPR051487">
    <property type="entry name" value="Ser/Thr_Proteases_Immune/Dev"/>
</dbReference>
<comment type="similarity">
    <text evidence="2">Belongs to the peptidase S1 family. CLIP subfamily.</text>
</comment>
<protein>
    <recommendedName>
        <fullName evidence="5">Peptidase S1 domain-containing protein</fullName>
    </recommendedName>
</protein>
<proteinExistence type="inferred from homology"/>
<evidence type="ECO:0000256" key="3">
    <source>
        <dbReference type="SAM" id="MobiDB-lite"/>
    </source>
</evidence>
<evidence type="ECO:0000256" key="1">
    <source>
        <dbReference type="ARBA" id="ARBA00023157"/>
    </source>
</evidence>
<feature type="compositionally biased region" description="Low complexity" evidence="3">
    <location>
        <begin position="270"/>
        <end position="285"/>
    </location>
</feature>
<feature type="region of interest" description="Disordered" evidence="3">
    <location>
        <begin position="270"/>
        <end position="304"/>
    </location>
</feature>
<evidence type="ECO:0000256" key="4">
    <source>
        <dbReference type="SAM" id="SignalP"/>
    </source>
</evidence>
<dbReference type="InterPro" id="IPR001254">
    <property type="entry name" value="Trypsin_dom"/>
</dbReference>
<evidence type="ECO:0000313" key="7">
    <source>
        <dbReference type="Proteomes" id="UP000594454"/>
    </source>
</evidence>
<feature type="chain" id="PRO_5030558285" description="Peptidase S1 domain-containing protein" evidence="4">
    <location>
        <begin position="20"/>
        <end position="322"/>
    </location>
</feature>
<dbReference type="PANTHER" id="PTHR24256">
    <property type="entry name" value="TRYPTASE-RELATED"/>
    <property type="match status" value="1"/>
</dbReference>
<sequence length="322" mass="36091">MWRTILILVLFQLIRSGESGQRVRALVARRGQFPYHAAIYSPATGDRFAGALFSPKHILTAATPFADLKGDLEVYLGAYVLANKKEKDRINLKITVENNIIVHEEYDHRWPLVDNIAIITLDEEVEYTDRIQPILLPPLDEEFIEVVGAPVHVSGWGARYKRESLSKALNFYNTTIFNYNICRKLYPIWERNICINATSKGLYCVGGWGSPVAADEENGQKLVGISIEPDSCAHGTAIPNTRVVSYLHWIELHTGIKPRRLSTPVVNSMPITTTTEEPSEPSALEPTERPPPVIDVGDQTTEPFDFVTLQHEDANADDSEEP</sequence>
<evidence type="ECO:0000259" key="5">
    <source>
        <dbReference type="PROSITE" id="PS50240"/>
    </source>
</evidence>
<keyword evidence="7" id="KW-1185">Reference proteome</keyword>
<dbReference type="Gene3D" id="2.40.10.10">
    <property type="entry name" value="Trypsin-like serine proteases"/>
    <property type="match status" value="1"/>
</dbReference>
<keyword evidence="1" id="KW-1015">Disulfide bond</keyword>
<gene>
    <name evidence="6" type="ORF">HERILL_LOCUS8344</name>
</gene>
<dbReference type="OrthoDB" id="8189841at2759"/>
<keyword evidence="4" id="KW-0732">Signal</keyword>
<organism evidence="6 7">
    <name type="scientific">Hermetia illucens</name>
    <name type="common">Black soldier fly</name>
    <dbReference type="NCBI Taxonomy" id="343691"/>
    <lineage>
        <taxon>Eukaryota</taxon>
        <taxon>Metazoa</taxon>
        <taxon>Ecdysozoa</taxon>
        <taxon>Arthropoda</taxon>
        <taxon>Hexapoda</taxon>
        <taxon>Insecta</taxon>
        <taxon>Pterygota</taxon>
        <taxon>Neoptera</taxon>
        <taxon>Endopterygota</taxon>
        <taxon>Diptera</taxon>
        <taxon>Brachycera</taxon>
        <taxon>Stratiomyomorpha</taxon>
        <taxon>Stratiomyidae</taxon>
        <taxon>Hermetiinae</taxon>
        <taxon>Hermetia</taxon>
    </lineage>
</organism>
<feature type="domain" description="Peptidase S1" evidence="5">
    <location>
        <begin position="14"/>
        <end position="255"/>
    </location>
</feature>
<dbReference type="Proteomes" id="UP000594454">
    <property type="component" value="Chromosome 3"/>
</dbReference>
<dbReference type="SMART" id="SM00020">
    <property type="entry name" value="Tryp_SPc"/>
    <property type="match status" value="1"/>
</dbReference>
<name>A0A7R8URP3_HERIL</name>
<dbReference type="GO" id="GO:0006508">
    <property type="term" value="P:proteolysis"/>
    <property type="evidence" value="ECO:0007669"/>
    <property type="project" value="InterPro"/>
</dbReference>
<dbReference type="EMBL" id="LR899011">
    <property type="protein sequence ID" value="CAD7085505.1"/>
    <property type="molecule type" value="Genomic_DNA"/>
</dbReference>
<evidence type="ECO:0000256" key="2">
    <source>
        <dbReference type="ARBA" id="ARBA00024195"/>
    </source>
</evidence>
<reference evidence="6 7" key="1">
    <citation type="submission" date="2020-11" db="EMBL/GenBank/DDBJ databases">
        <authorList>
            <person name="Wallbank WR R."/>
            <person name="Pardo Diaz C."/>
            <person name="Kozak K."/>
            <person name="Martin S."/>
            <person name="Jiggins C."/>
            <person name="Moest M."/>
            <person name="Warren A I."/>
            <person name="Generalovic N T."/>
            <person name="Byers J.R.P. K."/>
            <person name="Montejo-Kovacevich G."/>
            <person name="Yen C E."/>
        </authorList>
    </citation>
    <scope>NUCLEOTIDE SEQUENCE [LARGE SCALE GENOMIC DNA]</scope>
</reference>
<evidence type="ECO:0000313" key="6">
    <source>
        <dbReference type="EMBL" id="CAD7085505.1"/>
    </source>
</evidence>
<dbReference type="SUPFAM" id="SSF50494">
    <property type="entry name" value="Trypsin-like serine proteases"/>
    <property type="match status" value="1"/>
</dbReference>
<dbReference type="GO" id="GO:0004252">
    <property type="term" value="F:serine-type endopeptidase activity"/>
    <property type="evidence" value="ECO:0007669"/>
    <property type="project" value="InterPro"/>
</dbReference>
<accession>A0A7R8URP3</accession>
<dbReference type="PROSITE" id="PS50240">
    <property type="entry name" value="TRYPSIN_DOM"/>
    <property type="match status" value="1"/>
</dbReference>
<dbReference type="InterPro" id="IPR043504">
    <property type="entry name" value="Peptidase_S1_PA_chymotrypsin"/>
</dbReference>
<dbReference type="AlphaFoldDB" id="A0A7R8URP3"/>
<feature type="signal peptide" evidence="4">
    <location>
        <begin position="1"/>
        <end position="19"/>
    </location>
</feature>